<dbReference type="EMBL" id="LVKB01000009">
    <property type="protein sequence ID" value="ORD97801.1"/>
    <property type="molecule type" value="Genomic_DNA"/>
</dbReference>
<proteinExistence type="predicted"/>
<dbReference type="VEuPathDB" id="MicrosporidiaDB:HERIO_335"/>
<evidence type="ECO:0000313" key="1">
    <source>
        <dbReference type="EMBL" id="ORD97801.1"/>
    </source>
</evidence>
<protein>
    <submittedName>
        <fullName evidence="1">Uncharacterized protein</fullName>
    </submittedName>
</protein>
<accession>A0A1X0QDC6</accession>
<reference evidence="1 2" key="1">
    <citation type="journal article" date="2017" name="Environ. Microbiol.">
        <title>Decay of the glycolytic pathway and adaptation to intranuclear parasitism within Enterocytozoonidae microsporidia.</title>
        <authorList>
            <person name="Wiredu Boakye D."/>
            <person name="Jaroenlak P."/>
            <person name="Prachumwat A."/>
            <person name="Williams T.A."/>
            <person name="Bateman K.S."/>
            <person name="Itsathitphaisarn O."/>
            <person name="Sritunyalucksana K."/>
            <person name="Paszkiewicz K.H."/>
            <person name="Moore K.A."/>
            <person name="Stentiford G.D."/>
            <person name="Williams B.A."/>
        </authorList>
    </citation>
    <scope>NUCLEOTIDE SEQUENCE [LARGE SCALE GENOMIC DNA]</scope>
    <source>
        <strain evidence="1 2">GB1</strain>
    </source>
</reference>
<name>A0A1X0QDC6_9MICR</name>
<organism evidence="1 2">
    <name type="scientific">Hepatospora eriocheir</name>
    <dbReference type="NCBI Taxonomy" id="1081669"/>
    <lineage>
        <taxon>Eukaryota</taxon>
        <taxon>Fungi</taxon>
        <taxon>Fungi incertae sedis</taxon>
        <taxon>Microsporidia</taxon>
        <taxon>Hepatosporidae</taxon>
        <taxon>Hepatospora</taxon>
    </lineage>
</organism>
<comment type="caution">
    <text evidence="1">The sequence shown here is derived from an EMBL/GenBank/DDBJ whole genome shotgun (WGS) entry which is preliminary data.</text>
</comment>
<gene>
    <name evidence="1" type="ORF">HERIO_335</name>
</gene>
<keyword evidence="2" id="KW-1185">Reference proteome</keyword>
<evidence type="ECO:0000313" key="2">
    <source>
        <dbReference type="Proteomes" id="UP000192356"/>
    </source>
</evidence>
<sequence>MLEENSANAMFKFLIRNEISASNNLFNLEYEDEFLLKNLLKIFIYFHNKENSIDTLNNLSTFRFGTVKFDQKINVLFFIIYTQSNLNNIINDFKYLVKTIFNNYYVYKINFNAKCRSSLISKIIKQIKINY</sequence>
<dbReference type="AlphaFoldDB" id="A0A1X0QDC6"/>
<dbReference type="VEuPathDB" id="MicrosporidiaDB:A0H76_258"/>
<dbReference type="Proteomes" id="UP000192356">
    <property type="component" value="Unassembled WGS sequence"/>
</dbReference>